<dbReference type="CDD" id="cd06587">
    <property type="entry name" value="VOC"/>
    <property type="match status" value="1"/>
</dbReference>
<dbReference type="AlphaFoldDB" id="A0A2Z3YT07"/>
<name>A0A2Z3YT07_9CORY</name>
<sequence length="129" mass="13414">MPTTPTTGPDFVSFQVRDLDASATFYADVIGLSRIPAPNPDAVVFSTGPDHTAFAVRRPFPGVDLDAATPAPGYGIGVWFRNEDPVAVHGRVLAAGATVVQAPFDGPFGTQFAVLDPDGYTVTVHGDAA</sequence>
<feature type="domain" description="VOC" evidence="1">
    <location>
        <begin position="8"/>
        <end position="127"/>
    </location>
</feature>
<dbReference type="InterPro" id="IPR037523">
    <property type="entry name" value="VOC_core"/>
</dbReference>
<evidence type="ECO:0000313" key="2">
    <source>
        <dbReference type="EMBL" id="AWT26330.1"/>
    </source>
</evidence>
<dbReference type="Proteomes" id="UP000247696">
    <property type="component" value="Chromosome"/>
</dbReference>
<accession>A0A2Z3YT07</accession>
<evidence type="ECO:0000313" key="3">
    <source>
        <dbReference type="Proteomes" id="UP000247696"/>
    </source>
</evidence>
<dbReference type="EMBL" id="CP024988">
    <property type="protein sequence ID" value="AWT26330.1"/>
    <property type="molecule type" value="Genomic_DNA"/>
</dbReference>
<keyword evidence="3" id="KW-1185">Reference proteome</keyword>
<dbReference type="Pfam" id="PF00903">
    <property type="entry name" value="Glyoxalase"/>
    <property type="match status" value="1"/>
</dbReference>
<reference evidence="3" key="1">
    <citation type="submission" date="2017-11" db="EMBL/GenBank/DDBJ databases">
        <title>Otitis media/interna in a cat caused by the recently described species Corynebacterium provencense.</title>
        <authorList>
            <person name="Kittl S."/>
            <person name="Brodard I."/>
            <person name="Rychener L."/>
            <person name="Jores J."/>
            <person name="Roosje P."/>
            <person name="Gobeli Brawand S."/>
        </authorList>
    </citation>
    <scope>NUCLEOTIDE SEQUENCE [LARGE SCALE GENOMIC DNA]</scope>
    <source>
        <strain evidence="3">17KM38</strain>
    </source>
</reference>
<dbReference type="OrthoDB" id="9792323at2"/>
<dbReference type="SUPFAM" id="SSF54593">
    <property type="entry name" value="Glyoxalase/Bleomycin resistance protein/Dihydroxybiphenyl dioxygenase"/>
    <property type="match status" value="1"/>
</dbReference>
<evidence type="ECO:0000259" key="1">
    <source>
        <dbReference type="PROSITE" id="PS51819"/>
    </source>
</evidence>
<protein>
    <recommendedName>
        <fullName evidence="1">VOC domain-containing protein</fullName>
    </recommendedName>
</protein>
<dbReference type="InterPro" id="IPR029068">
    <property type="entry name" value="Glyas_Bleomycin-R_OHBP_Dase"/>
</dbReference>
<gene>
    <name evidence="2" type="ORF">Csp1_15450</name>
</gene>
<dbReference type="PROSITE" id="PS51819">
    <property type="entry name" value="VOC"/>
    <property type="match status" value="1"/>
</dbReference>
<dbReference type="InterPro" id="IPR004360">
    <property type="entry name" value="Glyas_Fos-R_dOase_dom"/>
</dbReference>
<proteinExistence type="predicted"/>
<dbReference type="RefSeq" id="WP_110481484.1">
    <property type="nucleotide sequence ID" value="NZ_CP024988.1"/>
</dbReference>
<organism evidence="2 3">
    <name type="scientific">Corynebacterium provencense</name>
    <dbReference type="NCBI Taxonomy" id="1737425"/>
    <lineage>
        <taxon>Bacteria</taxon>
        <taxon>Bacillati</taxon>
        <taxon>Actinomycetota</taxon>
        <taxon>Actinomycetes</taxon>
        <taxon>Mycobacteriales</taxon>
        <taxon>Corynebacteriaceae</taxon>
        <taxon>Corynebacterium</taxon>
    </lineage>
</organism>
<dbReference type="Gene3D" id="3.10.180.10">
    <property type="entry name" value="2,3-Dihydroxybiphenyl 1,2-Dioxygenase, domain 1"/>
    <property type="match status" value="1"/>
</dbReference>
<dbReference type="KEGG" id="cpre:Csp1_15450"/>